<evidence type="ECO:0000313" key="3">
    <source>
        <dbReference type="Proteomes" id="UP000604825"/>
    </source>
</evidence>
<comment type="caution">
    <text evidence="2">The sequence shown here is derived from an EMBL/GenBank/DDBJ whole genome shotgun (WGS) entry which is preliminary data.</text>
</comment>
<proteinExistence type="predicted"/>
<name>A0A811QS50_9POAL</name>
<dbReference type="EMBL" id="CAJGYO010000011">
    <property type="protein sequence ID" value="CAD6259701.1"/>
    <property type="molecule type" value="Genomic_DNA"/>
</dbReference>
<evidence type="ECO:0000313" key="2">
    <source>
        <dbReference type="EMBL" id="CAD6259701.1"/>
    </source>
</evidence>
<dbReference type="Proteomes" id="UP000604825">
    <property type="component" value="Unassembled WGS sequence"/>
</dbReference>
<protein>
    <submittedName>
        <fullName evidence="2">Uncharacterized protein</fullName>
    </submittedName>
</protein>
<sequence>MARGSGIRRRSRWMRRGGKMPGAGVAVMKPHGGGVVKHAGRGIRRRSGDGSLGQVVNAGSADSEVEQASSTDSASEGWIYVRGHRIKKAGLHIDCHGNVYVPDSEAEESGTEEPEACGLDVTAGMDLAVDLTPKVHDAVGVERVPEGDAVGAAVVDQVPDMAAGHARDTVFNKLESKIQNPFLFDRGAAVVKQQRQTF</sequence>
<reference evidence="2" key="1">
    <citation type="submission" date="2020-10" db="EMBL/GenBank/DDBJ databases">
        <authorList>
            <person name="Han B."/>
            <person name="Lu T."/>
            <person name="Zhao Q."/>
            <person name="Huang X."/>
            <person name="Zhao Y."/>
        </authorList>
    </citation>
    <scope>NUCLEOTIDE SEQUENCE</scope>
</reference>
<accession>A0A811QS50</accession>
<evidence type="ECO:0000256" key="1">
    <source>
        <dbReference type="SAM" id="MobiDB-lite"/>
    </source>
</evidence>
<gene>
    <name evidence="2" type="ORF">NCGR_LOCUS43138</name>
</gene>
<feature type="compositionally biased region" description="Basic residues" evidence="1">
    <location>
        <begin position="1"/>
        <end position="18"/>
    </location>
</feature>
<feature type="region of interest" description="Disordered" evidence="1">
    <location>
        <begin position="1"/>
        <end position="23"/>
    </location>
</feature>
<dbReference type="AlphaFoldDB" id="A0A811QS50"/>
<keyword evidence="3" id="KW-1185">Reference proteome</keyword>
<organism evidence="2 3">
    <name type="scientific">Miscanthus lutarioriparius</name>
    <dbReference type="NCBI Taxonomy" id="422564"/>
    <lineage>
        <taxon>Eukaryota</taxon>
        <taxon>Viridiplantae</taxon>
        <taxon>Streptophyta</taxon>
        <taxon>Embryophyta</taxon>
        <taxon>Tracheophyta</taxon>
        <taxon>Spermatophyta</taxon>
        <taxon>Magnoliopsida</taxon>
        <taxon>Liliopsida</taxon>
        <taxon>Poales</taxon>
        <taxon>Poaceae</taxon>
        <taxon>PACMAD clade</taxon>
        <taxon>Panicoideae</taxon>
        <taxon>Andropogonodae</taxon>
        <taxon>Andropogoneae</taxon>
        <taxon>Saccharinae</taxon>
        <taxon>Miscanthus</taxon>
    </lineage>
</organism>